<gene>
    <name evidence="1" type="ORF">BDM02DRAFT_3118116</name>
</gene>
<dbReference type="EMBL" id="MU118048">
    <property type="protein sequence ID" value="KAF9646815.1"/>
    <property type="molecule type" value="Genomic_DNA"/>
</dbReference>
<proteinExistence type="predicted"/>
<protein>
    <submittedName>
        <fullName evidence="1">Uncharacterized protein</fullName>
    </submittedName>
</protein>
<name>A0ACB6ZBP7_THEGA</name>
<sequence length="55" mass="6545">MQQFLQALDQERPQESQESAEKTDDGTWDYVEGDPEERTSWVDHRDPWFTLDSTL</sequence>
<dbReference type="Proteomes" id="UP000886501">
    <property type="component" value="Unassembled WGS sequence"/>
</dbReference>
<comment type="caution">
    <text evidence="1">The sequence shown here is derived from an EMBL/GenBank/DDBJ whole genome shotgun (WGS) entry which is preliminary data.</text>
</comment>
<keyword evidence="2" id="KW-1185">Reference proteome</keyword>
<evidence type="ECO:0000313" key="1">
    <source>
        <dbReference type="EMBL" id="KAF9646815.1"/>
    </source>
</evidence>
<organism evidence="1 2">
    <name type="scientific">Thelephora ganbajun</name>
    <name type="common">Ganba fungus</name>
    <dbReference type="NCBI Taxonomy" id="370292"/>
    <lineage>
        <taxon>Eukaryota</taxon>
        <taxon>Fungi</taxon>
        <taxon>Dikarya</taxon>
        <taxon>Basidiomycota</taxon>
        <taxon>Agaricomycotina</taxon>
        <taxon>Agaricomycetes</taxon>
        <taxon>Thelephorales</taxon>
        <taxon>Thelephoraceae</taxon>
        <taxon>Thelephora</taxon>
    </lineage>
</organism>
<reference evidence="1" key="2">
    <citation type="journal article" date="2020" name="Nat. Commun.">
        <title>Large-scale genome sequencing of mycorrhizal fungi provides insights into the early evolution of symbiotic traits.</title>
        <authorList>
            <person name="Miyauchi S."/>
            <person name="Kiss E."/>
            <person name="Kuo A."/>
            <person name="Drula E."/>
            <person name="Kohler A."/>
            <person name="Sanchez-Garcia M."/>
            <person name="Morin E."/>
            <person name="Andreopoulos B."/>
            <person name="Barry K.W."/>
            <person name="Bonito G."/>
            <person name="Buee M."/>
            <person name="Carver A."/>
            <person name="Chen C."/>
            <person name="Cichocki N."/>
            <person name="Clum A."/>
            <person name="Culley D."/>
            <person name="Crous P.W."/>
            <person name="Fauchery L."/>
            <person name="Girlanda M."/>
            <person name="Hayes R.D."/>
            <person name="Keri Z."/>
            <person name="LaButti K."/>
            <person name="Lipzen A."/>
            <person name="Lombard V."/>
            <person name="Magnuson J."/>
            <person name="Maillard F."/>
            <person name="Murat C."/>
            <person name="Nolan M."/>
            <person name="Ohm R.A."/>
            <person name="Pangilinan J."/>
            <person name="Pereira M.F."/>
            <person name="Perotto S."/>
            <person name="Peter M."/>
            <person name="Pfister S."/>
            <person name="Riley R."/>
            <person name="Sitrit Y."/>
            <person name="Stielow J.B."/>
            <person name="Szollosi G."/>
            <person name="Zifcakova L."/>
            <person name="Stursova M."/>
            <person name="Spatafora J.W."/>
            <person name="Tedersoo L."/>
            <person name="Vaario L.M."/>
            <person name="Yamada A."/>
            <person name="Yan M."/>
            <person name="Wang P."/>
            <person name="Xu J."/>
            <person name="Bruns T."/>
            <person name="Baldrian P."/>
            <person name="Vilgalys R."/>
            <person name="Dunand C."/>
            <person name="Henrissat B."/>
            <person name="Grigoriev I.V."/>
            <person name="Hibbett D."/>
            <person name="Nagy L.G."/>
            <person name="Martin F.M."/>
        </authorList>
    </citation>
    <scope>NUCLEOTIDE SEQUENCE</scope>
    <source>
        <strain evidence="1">P2</strain>
    </source>
</reference>
<evidence type="ECO:0000313" key="2">
    <source>
        <dbReference type="Proteomes" id="UP000886501"/>
    </source>
</evidence>
<accession>A0ACB6ZBP7</accession>
<reference evidence="1" key="1">
    <citation type="submission" date="2019-10" db="EMBL/GenBank/DDBJ databases">
        <authorList>
            <consortium name="DOE Joint Genome Institute"/>
            <person name="Kuo A."/>
            <person name="Miyauchi S."/>
            <person name="Kiss E."/>
            <person name="Drula E."/>
            <person name="Kohler A."/>
            <person name="Sanchez-Garcia M."/>
            <person name="Andreopoulos B."/>
            <person name="Barry K.W."/>
            <person name="Bonito G."/>
            <person name="Buee M."/>
            <person name="Carver A."/>
            <person name="Chen C."/>
            <person name="Cichocki N."/>
            <person name="Clum A."/>
            <person name="Culley D."/>
            <person name="Crous P.W."/>
            <person name="Fauchery L."/>
            <person name="Girlanda M."/>
            <person name="Hayes R."/>
            <person name="Keri Z."/>
            <person name="Labutti K."/>
            <person name="Lipzen A."/>
            <person name="Lombard V."/>
            <person name="Magnuson J."/>
            <person name="Maillard F."/>
            <person name="Morin E."/>
            <person name="Murat C."/>
            <person name="Nolan M."/>
            <person name="Ohm R."/>
            <person name="Pangilinan J."/>
            <person name="Pereira M."/>
            <person name="Perotto S."/>
            <person name="Peter M."/>
            <person name="Riley R."/>
            <person name="Sitrit Y."/>
            <person name="Stielow B."/>
            <person name="Szollosi G."/>
            <person name="Zifcakova L."/>
            <person name="Stursova M."/>
            <person name="Spatafora J.W."/>
            <person name="Tedersoo L."/>
            <person name="Vaario L.-M."/>
            <person name="Yamada A."/>
            <person name="Yan M."/>
            <person name="Wang P."/>
            <person name="Xu J."/>
            <person name="Bruns T."/>
            <person name="Baldrian P."/>
            <person name="Vilgalys R."/>
            <person name="Henrissat B."/>
            <person name="Grigoriev I.V."/>
            <person name="Hibbett D."/>
            <person name="Nagy L.G."/>
            <person name="Martin F.M."/>
        </authorList>
    </citation>
    <scope>NUCLEOTIDE SEQUENCE</scope>
    <source>
        <strain evidence="1">P2</strain>
    </source>
</reference>